<feature type="compositionally biased region" description="Basic and acidic residues" evidence="1">
    <location>
        <begin position="230"/>
        <end position="245"/>
    </location>
</feature>
<protein>
    <submittedName>
        <fullName evidence="2">Uncharacterized protein</fullName>
    </submittedName>
</protein>
<dbReference type="Proteomes" id="UP000198211">
    <property type="component" value="Unassembled WGS sequence"/>
</dbReference>
<feature type="region of interest" description="Disordered" evidence="1">
    <location>
        <begin position="225"/>
        <end position="245"/>
    </location>
</feature>
<reference evidence="3" key="1">
    <citation type="submission" date="2017-03" db="EMBL/GenBank/DDBJ databases">
        <title>Phytopthora megakarya and P. palmivora, two closely related causual agents of cacao black pod achieved similar genome size and gene model numbers by different mechanisms.</title>
        <authorList>
            <person name="Ali S."/>
            <person name="Shao J."/>
            <person name="Larry D.J."/>
            <person name="Kronmiller B."/>
            <person name="Shen D."/>
            <person name="Strem M.D."/>
            <person name="Melnick R.L."/>
            <person name="Guiltinan M.J."/>
            <person name="Tyler B.M."/>
            <person name="Meinhardt L.W."/>
            <person name="Bailey B.A."/>
        </authorList>
    </citation>
    <scope>NUCLEOTIDE SEQUENCE [LARGE SCALE GENOMIC DNA]</scope>
    <source>
        <strain evidence="3">zdho120</strain>
    </source>
</reference>
<dbReference type="PANTHER" id="PTHR46599:SF3">
    <property type="entry name" value="PIGGYBAC TRANSPOSABLE ELEMENT-DERIVED PROTEIN 4"/>
    <property type="match status" value="1"/>
</dbReference>
<accession>A0A225VR68</accession>
<dbReference type="PANTHER" id="PTHR46599">
    <property type="entry name" value="PIGGYBAC TRANSPOSABLE ELEMENT-DERIVED PROTEIN 4"/>
    <property type="match status" value="1"/>
</dbReference>
<dbReference type="AlphaFoldDB" id="A0A225VR68"/>
<keyword evidence="3" id="KW-1185">Reference proteome</keyword>
<proteinExistence type="predicted"/>
<evidence type="ECO:0000256" key="1">
    <source>
        <dbReference type="SAM" id="MobiDB-lite"/>
    </source>
</evidence>
<comment type="caution">
    <text evidence="2">The sequence shown here is derived from an EMBL/GenBank/DDBJ whole genome shotgun (WGS) entry which is preliminary data.</text>
</comment>
<evidence type="ECO:0000313" key="3">
    <source>
        <dbReference type="Proteomes" id="UP000198211"/>
    </source>
</evidence>
<organism evidence="2 3">
    <name type="scientific">Phytophthora megakarya</name>
    <dbReference type="NCBI Taxonomy" id="4795"/>
    <lineage>
        <taxon>Eukaryota</taxon>
        <taxon>Sar</taxon>
        <taxon>Stramenopiles</taxon>
        <taxon>Oomycota</taxon>
        <taxon>Peronosporomycetes</taxon>
        <taxon>Peronosporales</taxon>
        <taxon>Peronosporaceae</taxon>
        <taxon>Phytophthora</taxon>
    </lineage>
</organism>
<name>A0A225VR68_9STRA</name>
<gene>
    <name evidence="2" type="ORF">PHMEG_00020216</name>
</gene>
<dbReference type="OrthoDB" id="101091at2759"/>
<dbReference type="EMBL" id="NBNE01003557">
    <property type="protein sequence ID" value="OWZ07398.1"/>
    <property type="molecule type" value="Genomic_DNA"/>
</dbReference>
<dbReference type="STRING" id="4795.A0A225VR68"/>
<sequence length="245" mass="28396">MTAALDRVERREKTGELKVVPCPKAIKDYHQFMDGVDSHDQLRLQRYSAQRAITYRNYNKSLSLGLVDFAITNAFIVHRAFCKKKKIKALTHVQYMCRLHIELIALTAGDMFEANTFQAAVDVIPDMDEVQQERQTRRNREGYKNEQIDERVQKNCKVCAMRTEGKCGTTTTFYCNGCDSIYLRMKPKCSDDNTVMIYQGIWHTVYKNSKDIPAEMKGKFRVCAPPRTTHSPEKPPYKLRHVESE</sequence>
<evidence type="ECO:0000313" key="2">
    <source>
        <dbReference type="EMBL" id="OWZ07398.1"/>
    </source>
</evidence>